<dbReference type="PANTHER" id="PTHR33389:SF7">
    <property type="entry name" value="OS01G0678000 PROTEIN"/>
    <property type="match status" value="1"/>
</dbReference>
<organism evidence="14">
    <name type="scientific">Triticum aestivum</name>
    <name type="common">Wheat</name>
    <dbReference type="NCBI Taxonomy" id="4565"/>
    <lineage>
        <taxon>Eukaryota</taxon>
        <taxon>Viridiplantae</taxon>
        <taxon>Streptophyta</taxon>
        <taxon>Embryophyta</taxon>
        <taxon>Tracheophyta</taxon>
        <taxon>Spermatophyta</taxon>
        <taxon>Magnoliopsida</taxon>
        <taxon>Liliopsida</taxon>
        <taxon>Poales</taxon>
        <taxon>Poaceae</taxon>
        <taxon>BOP clade</taxon>
        <taxon>Pooideae</taxon>
        <taxon>Triticodae</taxon>
        <taxon>Triticeae</taxon>
        <taxon>Triticinae</taxon>
        <taxon>Triticum</taxon>
    </lineage>
</organism>
<dbReference type="OrthoDB" id="607498at2759"/>
<dbReference type="InterPro" id="IPR057425">
    <property type="entry name" value="DUF2921_N"/>
</dbReference>
<feature type="transmembrane region" description="Helical" evidence="10">
    <location>
        <begin position="744"/>
        <end position="766"/>
    </location>
</feature>
<evidence type="ECO:0000256" key="10">
    <source>
        <dbReference type="SAM" id="Phobius"/>
    </source>
</evidence>
<dbReference type="GeneID" id="123057271"/>
<dbReference type="InterPro" id="IPR021319">
    <property type="entry name" value="DUF2921"/>
</dbReference>
<feature type="domain" description="DUF2921" evidence="13">
    <location>
        <begin position="273"/>
        <end position="372"/>
    </location>
</feature>
<evidence type="ECO:0000256" key="2">
    <source>
        <dbReference type="ARBA" id="ARBA00004127"/>
    </source>
</evidence>
<dbReference type="Pfam" id="PF25333">
    <property type="entry name" value="DUF2921_N"/>
    <property type="match status" value="3"/>
</dbReference>
<feature type="transmembrane region" description="Helical" evidence="10">
    <location>
        <begin position="635"/>
        <end position="655"/>
    </location>
</feature>
<gene>
    <name evidence="14" type="primary">LOC123057271</name>
</gene>
<evidence type="ECO:0000256" key="6">
    <source>
        <dbReference type="ARBA" id="ARBA00022692"/>
    </source>
</evidence>
<protein>
    <recommendedName>
        <fullName evidence="4">RING-type E3 ubiquitin transferase</fullName>
        <ecNumber evidence="4">2.3.2.27</ecNumber>
    </recommendedName>
</protein>
<evidence type="ECO:0000256" key="7">
    <source>
        <dbReference type="ARBA" id="ARBA00022786"/>
    </source>
</evidence>
<keyword evidence="15" id="KW-1185">Reference proteome</keyword>
<dbReference type="Pfam" id="PF11145">
    <property type="entry name" value="DUF2921"/>
    <property type="match status" value="1"/>
</dbReference>
<evidence type="ECO:0000256" key="3">
    <source>
        <dbReference type="ARBA" id="ARBA00004906"/>
    </source>
</evidence>
<name>A0A3B6ES72_WHEAT</name>
<evidence type="ECO:0000313" key="14">
    <source>
        <dbReference type="EnsemblPlants" id="TraesCS3A02G499700.1.cds1"/>
    </source>
</evidence>
<evidence type="ECO:0000256" key="5">
    <source>
        <dbReference type="ARBA" id="ARBA00022679"/>
    </source>
</evidence>
<feature type="domain" description="SWEET-like" evidence="12">
    <location>
        <begin position="625"/>
        <end position="897"/>
    </location>
</feature>
<accession>A0A3B6ES72</accession>
<keyword evidence="11" id="KW-0732">Signal</keyword>
<comment type="catalytic activity">
    <reaction evidence="1">
        <text>S-ubiquitinyl-[E2 ubiquitin-conjugating enzyme]-L-cysteine + [acceptor protein]-L-lysine = [E2 ubiquitin-conjugating enzyme]-L-cysteine + N(6)-ubiquitinyl-[acceptor protein]-L-lysine.</text>
        <dbReference type="EC" id="2.3.2.27"/>
    </reaction>
</comment>
<feature type="signal peptide" evidence="11">
    <location>
        <begin position="1"/>
        <end position="25"/>
    </location>
</feature>
<dbReference type="GO" id="GO:0061630">
    <property type="term" value="F:ubiquitin protein ligase activity"/>
    <property type="evidence" value="ECO:0007669"/>
    <property type="project" value="UniProtKB-EC"/>
</dbReference>
<feature type="domain" description="DUF2921" evidence="13">
    <location>
        <begin position="32"/>
        <end position="188"/>
    </location>
</feature>
<evidence type="ECO:0000256" key="8">
    <source>
        <dbReference type="ARBA" id="ARBA00022989"/>
    </source>
</evidence>
<evidence type="ECO:0000259" key="13">
    <source>
        <dbReference type="Pfam" id="PF25333"/>
    </source>
</evidence>
<reference evidence="14" key="1">
    <citation type="submission" date="2018-08" db="EMBL/GenBank/DDBJ databases">
        <authorList>
            <person name="Rossello M."/>
        </authorList>
    </citation>
    <scope>NUCLEOTIDE SEQUENCE [LARGE SCALE GENOMIC DNA]</scope>
    <source>
        <strain evidence="14">cv. Chinese Spring</strain>
    </source>
</reference>
<dbReference type="GO" id="GO:0012505">
    <property type="term" value="C:endomembrane system"/>
    <property type="evidence" value="ECO:0007669"/>
    <property type="project" value="UniProtKB-SubCell"/>
</dbReference>
<dbReference type="PANTHER" id="PTHR33389">
    <property type="entry name" value="FAMILY PROTEIN, PUTATIVE (DUF2921)-RELATED"/>
    <property type="match status" value="1"/>
</dbReference>
<feature type="chain" id="PRO_5043173646" description="RING-type E3 ubiquitin transferase" evidence="11">
    <location>
        <begin position="26"/>
        <end position="913"/>
    </location>
</feature>
<keyword evidence="5" id="KW-0808">Transferase</keyword>
<evidence type="ECO:0000256" key="11">
    <source>
        <dbReference type="SAM" id="SignalP"/>
    </source>
</evidence>
<dbReference type="AlphaFoldDB" id="A0A3B6ES72"/>
<dbReference type="EnsemblPlants" id="TraesCS3A02G499700.1">
    <property type="protein sequence ID" value="TraesCS3A02G499700.1.cds1"/>
    <property type="gene ID" value="TraesCS3A02G499700"/>
</dbReference>
<keyword evidence="6 10" id="KW-0812">Transmembrane</keyword>
<comment type="pathway">
    <text evidence="3">Protein modification; protein ubiquitination.</text>
</comment>
<dbReference type="Gramene" id="TraesCS3A03G1173800.1">
    <property type="protein sequence ID" value="TraesCS3A03G1173800.1.CDS1"/>
    <property type="gene ID" value="TraesCS3A03G1173800"/>
</dbReference>
<dbReference type="Proteomes" id="UP000019116">
    <property type="component" value="Chromosome 3A"/>
</dbReference>
<feature type="domain" description="DUF2921" evidence="13">
    <location>
        <begin position="414"/>
        <end position="611"/>
    </location>
</feature>
<dbReference type="EC" id="2.3.2.27" evidence="4"/>
<proteinExistence type="predicted"/>
<dbReference type="RefSeq" id="XP_044336275.1">
    <property type="nucleotide sequence ID" value="XM_044480340.1"/>
</dbReference>
<dbReference type="Gramene" id="TraesCS3A02G499700.1">
    <property type="protein sequence ID" value="TraesCS3A02G499700.1.cds1"/>
    <property type="gene ID" value="TraesCS3A02G499700"/>
</dbReference>
<reference evidence="14" key="2">
    <citation type="submission" date="2018-10" db="UniProtKB">
        <authorList>
            <consortium name="EnsemblPlants"/>
        </authorList>
    </citation>
    <scope>IDENTIFICATION</scope>
</reference>
<keyword evidence="8 10" id="KW-1133">Transmembrane helix</keyword>
<evidence type="ECO:0000259" key="12">
    <source>
        <dbReference type="Pfam" id="PF11145"/>
    </source>
</evidence>
<feature type="transmembrane region" description="Helical" evidence="10">
    <location>
        <begin position="667"/>
        <end position="691"/>
    </location>
</feature>
<sequence>MEPPARDRSMLHLCFLLASTATLSAAVAASPYSSACSSLPPAHDRHTDGDDAIALIRSFQISAGQFSGGADGLFSPDDDPYDPRPFHFFPHRASRTDEPALVHLTATLTLIGPRSWRSGGRHHYSEAASIAFVLDGYHSSASLELCMVGTGTEHAADGSLKLYPDVVLRLHVPSPPSLADPFVSGSMEGSSDLGTMSLLAYAEGDHYKYDSERAACSPGASSQPAGGSLRALGGVNSVCAHLKEQLTISYRLDHGRAPFPRMRINQMQCAADGAAVRAYAVLSNDTEPDESGSRRRRFLVGDEALVADGHWDQAQRMLCLRACRVTLRAPPSAPVVVREVDCGIGMSFWFPAVWTMWDRSVVAGMLWNSSHADAEAEPTHRVITAWSIDDLRSTTNLSDVKYNYNDTMLEEAKKHHRELSKGKKVRGSHSFPDFNSANADSEFSFHGLNFAGGRAYPVTIGSAMVARNILAANDFFSGHWAVHGGTRAAADAISRRAAVDDMTQTLLNVSYVIRYSSPRDKIRVRPANAASYSNDYSDSFEERKIMAEGIYDRKRGILCMVGCQERNGRSTDCQALVTVQFASLDSKAQAHGTGAIISLRDKTDRLFFDKINFILHGMYSRQAAMAISRMDMESIMLVASTTLSCVFTILQILHTKRNPKVAPATSVTMLAVLSMGYLAPLVLNSEVLFASRRSQYYDSYPTRRRLEINEVMMRAPTLIAFVLQLRLLQLAWSGRRISTVSEKAVLWICLPLYILGGVVAAVVHTIKARAAARSDPWAMNMGGGPAAIWKDLVSYAGLIQDGFLLPQVILNASLGETRARAISPWFYIGGTMIRLMPHVYDAVRSQIYQLTMRSSNLYASPRGDLFGVAWDVVIPCGAALLALLLFLQQRLPRTESLPSQRRRLGGYEMASNN</sequence>
<keyword evidence="9 10" id="KW-0472">Membrane</keyword>
<dbReference type="Gramene" id="TraesNOR3A03G01536300.1">
    <property type="protein sequence ID" value="TraesNOR3A03G01536300.1.CDS1"/>
    <property type="gene ID" value="TraesNOR3A03G01536300"/>
</dbReference>
<evidence type="ECO:0000313" key="15">
    <source>
        <dbReference type="Proteomes" id="UP000019116"/>
    </source>
</evidence>
<keyword evidence="7" id="KW-0833">Ubl conjugation pathway</keyword>
<feature type="transmembrane region" description="Helical" evidence="10">
    <location>
        <begin position="865"/>
        <end position="887"/>
    </location>
</feature>
<evidence type="ECO:0000256" key="4">
    <source>
        <dbReference type="ARBA" id="ARBA00012483"/>
    </source>
</evidence>
<evidence type="ECO:0000256" key="1">
    <source>
        <dbReference type="ARBA" id="ARBA00000900"/>
    </source>
</evidence>
<evidence type="ECO:0000256" key="9">
    <source>
        <dbReference type="ARBA" id="ARBA00023136"/>
    </source>
</evidence>
<comment type="subcellular location">
    <subcellularLocation>
        <location evidence="2">Endomembrane system</location>
        <topology evidence="2">Multi-pass membrane protein</topology>
    </subcellularLocation>
</comment>